<evidence type="ECO:0000259" key="1">
    <source>
        <dbReference type="Pfam" id="PF12671"/>
    </source>
</evidence>
<keyword evidence="3" id="KW-1185">Reference proteome</keyword>
<reference evidence="2" key="1">
    <citation type="submission" date="2022-06" db="EMBL/GenBank/DDBJ databases">
        <title>Aquibacillus sp. a new bacterium isolated from soil saline samples.</title>
        <authorList>
            <person name="Galisteo C."/>
            <person name="De La Haba R."/>
            <person name="Sanchez-Porro C."/>
            <person name="Ventosa A."/>
        </authorList>
    </citation>
    <scope>NUCLEOTIDE SEQUENCE</scope>
    <source>
        <strain evidence="2">3ASR75-11</strain>
    </source>
</reference>
<dbReference type="Proteomes" id="UP001145050">
    <property type="component" value="Unassembled WGS sequence"/>
</dbReference>
<dbReference type="InterPro" id="IPR024301">
    <property type="entry name" value="Amidase_6"/>
</dbReference>
<name>A0A9X4ANK1_9BACI</name>
<dbReference type="AlphaFoldDB" id="A0A9X4ANK1"/>
<dbReference type="EMBL" id="JAMQKB010000007">
    <property type="protein sequence ID" value="MDC3424613.1"/>
    <property type="molecule type" value="Genomic_DNA"/>
</dbReference>
<dbReference type="RefSeq" id="WP_272436417.1">
    <property type="nucleotide sequence ID" value="NZ_JAMQKB010000007.1"/>
</dbReference>
<gene>
    <name evidence="2" type="ORF">NC797_08835</name>
</gene>
<dbReference type="Gene3D" id="3.90.1720.10">
    <property type="entry name" value="endopeptidase domain like (from Nostoc punctiforme)"/>
    <property type="match status" value="1"/>
</dbReference>
<evidence type="ECO:0000313" key="2">
    <source>
        <dbReference type="EMBL" id="MDC3424613.1"/>
    </source>
</evidence>
<sequence length="286" mass="33703">MDLSNQIGYYWQRLLEESRDSSSDTWILHKKKLHETRGNRVPKIMGSGDVFRKMKVGVHETKIQYQLGVTFLVKQGDHYYHEQEERTHEALFYKGKFIEDNVFPIEEQVDDVPVIEPIDREASFESRFEYDRRAAVQYAERWWNSYNPNYKQFDVDCTNYISQCLYAGGAPMRGAPSRSTGWWYQQENWSYSWAVAHSLRWYLSGSNQGLKGKEVEDPKTLQPGDVICYDFEGDGRFDHSTIVVAKDKSEMPLVNAHTTNSRHRYWSYEDSPAYTEDTLYKFFRIG</sequence>
<dbReference type="Pfam" id="PF12671">
    <property type="entry name" value="Amidase_6"/>
    <property type="match status" value="1"/>
</dbReference>
<dbReference type="PANTHER" id="PTHR40032:SF1">
    <property type="entry name" value="EXPORTED PROTEIN"/>
    <property type="match status" value="1"/>
</dbReference>
<protein>
    <submittedName>
        <fullName evidence="2">Amidase domain-containing protein</fullName>
    </submittedName>
</protein>
<feature type="domain" description="Putative amidase" evidence="1">
    <location>
        <begin position="129"/>
        <end position="268"/>
    </location>
</feature>
<organism evidence="2 3">
    <name type="scientific">Terrihalobacillus insolitus</name>
    <dbReference type="NCBI Taxonomy" id="2950438"/>
    <lineage>
        <taxon>Bacteria</taxon>
        <taxon>Bacillati</taxon>
        <taxon>Bacillota</taxon>
        <taxon>Bacilli</taxon>
        <taxon>Bacillales</taxon>
        <taxon>Bacillaceae</taxon>
        <taxon>Terrihalobacillus</taxon>
    </lineage>
</organism>
<dbReference type="PANTHER" id="PTHR40032">
    <property type="entry name" value="EXPORTED PROTEIN-RELATED"/>
    <property type="match status" value="1"/>
</dbReference>
<proteinExistence type="predicted"/>
<accession>A0A9X4ANK1</accession>
<comment type="caution">
    <text evidence="2">The sequence shown here is derived from an EMBL/GenBank/DDBJ whole genome shotgun (WGS) entry which is preliminary data.</text>
</comment>
<evidence type="ECO:0000313" key="3">
    <source>
        <dbReference type="Proteomes" id="UP001145050"/>
    </source>
</evidence>